<gene>
    <name evidence="1" type="ORF">B296_00053686</name>
</gene>
<reference evidence="1 2" key="1">
    <citation type="journal article" date="2014" name="Agronomy (Basel)">
        <title>A Draft Genome Sequence for Ensete ventricosum, the Drought-Tolerant Tree Against Hunger.</title>
        <authorList>
            <person name="Harrison J."/>
            <person name="Moore K.A."/>
            <person name="Paszkiewicz K."/>
            <person name="Jones T."/>
            <person name="Grant M."/>
            <person name="Ambacheew D."/>
            <person name="Muzemil S."/>
            <person name="Studholme D.J."/>
        </authorList>
    </citation>
    <scope>NUCLEOTIDE SEQUENCE [LARGE SCALE GENOMIC DNA]</scope>
</reference>
<protein>
    <submittedName>
        <fullName evidence="1">Uncharacterized protein</fullName>
    </submittedName>
</protein>
<dbReference type="PANTHER" id="PTHR48475">
    <property type="entry name" value="RIBONUCLEASE H"/>
    <property type="match status" value="1"/>
</dbReference>
<accession>A0A426X9K9</accession>
<name>A0A426X9K9_ENSVE</name>
<dbReference type="AlphaFoldDB" id="A0A426X9K9"/>
<comment type="caution">
    <text evidence="1">The sequence shown here is derived from an EMBL/GenBank/DDBJ whole genome shotgun (WGS) entry which is preliminary data.</text>
</comment>
<sequence>MVNGRLYWWGFNQPLLYCLHTTKAQTTLVEVREGICGEHIDARTLALKVLGQGLTFGTETVLPPEVVYPTLRVESYEESCIVRPVEGKP</sequence>
<evidence type="ECO:0000313" key="1">
    <source>
        <dbReference type="EMBL" id="RRT36162.1"/>
    </source>
</evidence>
<dbReference type="EMBL" id="AMZH03023980">
    <property type="protein sequence ID" value="RRT36162.1"/>
    <property type="molecule type" value="Genomic_DNA"/>
</dbReference>
<dbReference type="PANTHER" id="PTHR48475:SF2">
    <property type="entry name" value="RIBONUCLEASE H"/>
    <property type="match status" value="1"/>
</dbReference>
<dbReference type="Proteomes" id="UP000287651">
    <property type="component" value="Unassembled WGS sequence"/>
</dbReference>
<organism evidence="1 2">
    <name type="scientific">Ensete ventricosum</name>
    <name type="common">Abyssinian banana</name>
    <name type="synonym">Musa ensete</name>
    <dbReference type="NCBI Taxonomy" id="4639"/>
    <lineage>
        <taxon>Eukaryota</taxon>
        <taxon>Viridiplantae</taxon>
        <taxon>Streptophyta</taxon>
        <taxon>Embryophyta</taxon>
        <taxon>Tracheophyta</taxon>
        <taxon>Spermatophyta</taxon>
        <taxon>Magnoliopsida</taxon>
        <taxon>Liliopsida</taxon>
        <taxon>Zingiberales</taxon>
        <taxon>Musaceae</taxon>
        <taxon>Ensete</taxon>
    </lineage>
</organism>
<evidence type="ECO:0000313" key="2">
    <source>
        <dbReference type="Proteomes" id="UP000287651"/>
    </source>
</evidence>
<proteinExistence type="predicted"/>